<name>A0ABY1KXN0_9BACI</name>
<feature type="transmembrane region" description="Helical" evidence="1">
    <location>
        <begin position="46"/>
        <end position="63"/>
    </location>
</feature>
<dbReference type="RefSeq" id="WP_076572248.1">
    <property type="nucleotide sequence ID" value="NZ_FTOK01000009.1"/>
</dbReference>
<reference evidence="2 3" key="1">
    <citation type="submission" date="2017-01" db="EMBL/GenBank/DDBJ databases">
        <authorList>
            <person name="Varghese N."/>
            <person name="Submissions S."/>
        </authorList>
    </citation>
    <scope>NUCLEOTIDE SEQUENCE [LARGE SCALE GENOMIC DNA]</scope>
    <source>
        <strain evidence="2 3">DSM 22782</strain>
    </source>
</reference>
<keyword evidence="3" id="KW-1185">Reference proteome</keyword>
<gene>
    <name evidence="2" type="ORF">SAMN05421758_1093</name>
</gene>
<accession>A0ABY1KXN0</accession>
<keyword evidence="1" id="KW-0812">Transmembrane</keyword>
<dbReference type="InterPro" id="IPR026369">
    <property type="entry name" value="CxxC_20_CxxC"/>
</dbReference>
<dbReference type="NCBIfam" id="TIGR04104">
    <property type="entry name" value="cxxc_20_cxxc"/>
    <property type="match status" value="1"/>
</dbReference>
<evidence type="ECO:0000256" key="1">
    <source>
        <dbReference type="SAM" id="Phobius"/>
    </source>
</evidence>
<comment type="caution">
    <text evidence="2">The sequence shown here is derived from an EMBL/GenBank/DDBJ whole genome shotgun (WGS) entry which is preliminary data.</text>
</comment>
<sequence>MPTCENCHSKWKWTETIKKTSTIDPGMTCPYCKETQYQTKSSIRKINTLMPIVLLPLLLQIFFDIPGAVLLSLFPVLLVVFTIFYPFLVEVSSGKSYNSQGKQ</sequence>
<evidence type="ECO:0000313" key="2">
    <source>
        <dbReference type="EMBL" id="SIS89794.1"/>
    </source>
</evidence>
<keyword evidence="1" id="KW-1133">Transmembrane helix</keyword>
<dbReference type="EMBL" id="FTOK01000009">
    <property type="protein sequence ID" value="SIS89794.1"/>
    <property type="molecule type" value="Genomic_DNA"/>
</dbReference>
<organism evidence="2 3">
    <name type="scientific">Salimicrobium salexigens</name>
    <dbReference type="NCBI Taxonomy" id="908941"/>
    <lineage>
        <taxon>Bacteria</taxon>
        <taxon>Bacillati</taxon>
        <taxon>Bacillota</taxon>
        <taxon>Bacilli</taxon>
        <taxon>Bacillales</taxon>
        <taxon>Bacillaceae</taxon>
        <taxon>Salimicrobium</taxon>
    </lineage>
</organism>
<protein>
    <submittedName>
        <fullName evidence="2">Cxxc_20_cxxc protein</fullName>
    </submittedName>
</protein>
<dbReference type="Proteomes" id="UP000199777">
    <property type="component" value="Unassembled WGS sequence"/>
</dbReference>
<keyword evidence="1" id="KW-0472">Membrane</keyword>
<proteinExistence type="predicted"/>
<evidence type="ECO:0000313" key="3">
    <source>
        <dbReference type="Proteomes" id="UP000199777"/>
    </source>
</evidence>
<feature type="transmembrane region" description="Helical" evidence="1">
    <location>
        <begin position="69"/>
        <end position="88"/>
    </location>
</feature>